<dbReference type="PROSITE" id="PS51987">
    <property type="entry name" value="GS_CATALYTIC"/>
    <property type="match status" value="1"/>
</dbReference>
<evidence type="ECO:0000313" key="8">
    <source>
        <dbReference type="Proteomes" id="UP000305202"/>
    </source>
</evidence>
<evidence type="ECO:0000256" key="5">
    <source>
        <dbReference type="RuleBase" id="RU000384"/>
    </source>
</evidence>
<evidence type="ECO:0000256" key="1">
    <source>
        <dbReference type="ARBA" id="ARBA00001946"/>
    </source>
</evidence>
<evidence type="ECO:0000256" key="3">
    <source>
        <dbReference type="ARBA" id="ARBA00022842"/>
    </source>
</evidence>
<accession>A0ABY2SDH0</accession>
<evidence type="ECO:0000259" key="6">
    <source>
        <dbReference type="PROSITE" id="PS51987"/>
    </source>
</evidence>
<gene>
    <name evidence="7" type="ORF">FCN80_25005</name>
</gene>
<evidence type="ECO:0000256" key="2">
    <source>
        <dbReference type="ARBA" id="ARBA00022598"/>
    </source>
</evidence>
<dbReference type="InterPro" id="IPR014746">
    <property type="entry name" value="Gln_synth/guanido_kin_cat_dom"/>
</dbReference>
<dbReference type="InterPro" id="IPR008146">
    <property type="entry name" value="Gln_synth_cat_dom"/>
</dbReference>
<keyword evidence="2" id="KW-0436">Ligase</keyword>
<dbReference type="Pfam" id="PF00120">
    <property type="entry name" value="Gln-synt_C"/>
    <property type="match status" value="1"/>
</dbReference>
<comment type="similarity">
    <text evidence="4 5">Belongs to the glutamine synthetase family.</text>
</comment>
<dbReference type="PANTHER" id="PTHR43785">
    <property type="entry name" value="GAMMA-GLUTAMYLPUTRESCINE SYNTHETASE"/>
    <property type="match status" value="1"/>
</dbReference>
<dbReference type="InterPro" id="IPR027303">
    <property type="entry name" value="Gln_synth_gly_rich_site"/>
</dbReference>
<dbReference type="SUPFAM" id="SSF55931">
    <property type="entry name" value="Glutamine synthetase/guanido kinase"/>
    <property type="match status" value="1"/>
</dbReference>
<dbReference type="Gene3D" id="3.30.590.10">
    <property type="entry name" value="Glutamine synthetase/guanido kinase, catalytic domain"/>
    <property type="match status" value="1"/>
</dbReference>
<evidence type="ECO:0000256" key="4">
    <source>
        <dbReference type="PROSITE-ProRule" id="PRU01331"/>
    </source>
</evidence>
<name>A0ABY2SDH0_9HYPH</name>
<dbReference type="SMART" id="SM01230">
    <property type="entry name" value="Gln-synt_C"/>
    <property type="match status" value="1"/>
</dbReference>
<dbReference type="Proteomes" id="UP000305202">
    <property type="component" value="Unassembled WGS sequence"/>
</dbReference>
<comment type="caution">
    <text evidence="7">The sequence shown here is derived from an EMBL/GenBank/DDBJ whole genome shotgun (WGS) entry which is preliminary data.</text>
</comment>
<reference evidence="7 8" key="1">
    <citation type="submission" date="2019-04" db="EMBL/GenBank/DDBJ databases">
        <authorList>
            <person name="Li M."/>
            <person name="Gao C."/>
        </authorList>
    </citation>
    <scope>NUCLEOTIDE SEQUENCE [LARGE SCALE GENOMIC DNA]</scope>
    <source>
        <strain evidence="7 8">BGMRC 2031</strain>
    </source>
</reference>
<evidence type="ECO:0000313" key="7">
    <source>
        <dbReference type="EMBL" id="TKI02459.1"/>
    </source>
</evidence>
<comment type="cofactor">
    <cofactor evidence="1">
        <name>Mg(2+)</name>
        <dbReference type="ChEBI" id="CHEBI:18420"/>
    </cofactor>
</comment>
<proteinExistence type="inferred from homology"/>
<dbReference type="EMBL" id="SZPQ01000077">
    <property type="protein sequence ID" value="TKI02459.1"/>
    <property type="molecule type" value="Genomic_DNA"/>
</dbReference>
<feature type="domain" description="GS catalytic" evidence="6">
    <location>
        <begin position="154"/>
        <end position="468"/>
    </location>
</feature>
<keyword evidence="3" id="KW-0460">Magnesium</keyword>
<sequence>MNSVMKTPFLQNIFSRLSSSYSVFSDVEDDVCNSNELSRAFQNEVRDYISRYPTTRHIDVYLNDINGTFRGKRLSIDDLHSVSKGCYFPQSVYSMDRQGKVFSRASDNIVREEPDRLCLPVPGTLRPSAYEPRENAQLLMSMRDASGVPCAMEPRVILENVLRRFHQNGLYPVIAPEVEFYLIDQEAQGIRSQGCFHMTVPSTYASFIENLEEMSAAQHIPLTGIVSEVEPGQFELNLRHSHQVVDVCENVLALRRLTSIVASELGYKASFMAKPFSQLAGNGLHFHISLNDVHGNNVFASPDNELNGMARLCLAGLLHLMPASVAIMAPGVNSFRRIRKSLNEPLFSSWGYNKRSAALRIPCSADENRRIEYRLAGADANPYLVMAAILTGMFYGLENIDDDSLQHITYVAPPLPLFQQQAIEAFQEYPYLMESLGQTFSQQWVNSRLAELTMFESIVTQEETEMAF</sequence>
<keyword evidence="8" id="KW-1185">Reference proteome</keyword>
<organism evidence="7 8">
    <name type="scientific">Martelella alba</name>
    <dbReference type="NCBI Taxonomy" id="2590451"/>
    <lineage>
        <taxon>Bacteria</taxon>
        <taxon>Pseudomonadati</taxon>
        <taxon>Pseudomonadota</taxon>
        <taxon>Alphaproteobacteria</taxon>
        <taxon>Hyphomicrobiales</taxon>
        <taxon>Aurantimonadaceae</taxon>
        <taxon>Martelella</taxon>
    </lineage>
</organism>
<protein>
    <submittedName>
        <fullName evidence="7">Glutamine synthetase</fullName>
    </submittedName>
</protein>
<dbReference type="PANTHER" id="PTHR43785:SF12">
    <property type="entry name" value="TYPE-1 GLUTAMINE SYNTHETASE 2"/>
    <property type="match status" value="1"/>
</dbReference>
<dbReference type="PROSITE" id="PS00181">
    <property type="entry name" value="GLNA_ATP"/>
    <property type="match status" value="1"/>
</dbReference>